<sequence length="55" mass="6586">MLRKALFNIIRQEQRDIEDKLQAEEHKVAPDTGRLATLRQEAVSLRRELEHYRDV</sequence>
<evidence type="ECO:0000313" key="2">
    <source>
        <dbReference type="Proteomes" id="UP000584642"/>
    </source>
</evidence>
<evidence type="ECO:0008006" key="3">
    <source>
        <dbReference type="Google" id="ProtNLM"/>
    </source>
</evidence>
<comment type="caution">
    <text evidence="1">The sequence shown here is derived from an EMBL/GenBank/DDBJ whole genome shotgun (WGS) entry which is preliminary data.</text>
</comment>
<reference evidence="1 2" key="1">
    <citation type="submission" date="2020-05" db="EMBL/GenBank/DDBJ databases">
        <title>Azospirillum oleiclasticum sp. nov, a nitrogen-fixing and heavy crude oil-emulsifying bacterium isolated from the crude oil of Yumen Oilfield.</title>
        <authorList>
            <person name="Wu D."/>
            <person name="Cai M."/>
            <person name="Zhang X."/>
        </authorList>
    </citation>
    <scope>NUCLEOTIDE SEQUENCE [LARGE SCALE GENOMIC DNA]</scope>
    <source>
        <strain evidence="1 2">ROY-1-1-2</strain>
    </source>
</reference>
<protein>
    <recommendedName>
        <fullName evidence="3">DUF465 domain-containing protein</fullName>
    </recommendedName>
</protein>
<name>A0ABX2T1I8_9PROT</name>
<dbReference type="EMBL" id="JABFDB010000001">
    <property type="protein sequence ID" value="NYZ18180.1"/>
    <property type="molecule type" value="Genomic_DNA"/>
</dbReference>
<keyword evidence="2" id="KW-1185">Reference proteome</keyword>
<organism evidence="1 2">
    <name type="scientific">Azospirillum oleiclasticum</name>
    <dbReference type="NCBI Taxonomy" id="2735135"/>
    <lineage>
        <taxon>Bacteria</taxon>
        <taxon>Pseudomonadati</taxon>
        <taxon>Pseudomonadota</taxon>
        <taxon>Alphaproteobacteria</taxon>
        <taxon>Rhodospirillales</taxon>
        <taxon>Azospirillaceae</taxon>
        <taxon>Azospirillum</taxon>
    </lineage>
</organism>
<gene>
    <name evidence="1" type="ORF">HND93_00530</name>
</gene>
<dbReference type="Proteomes" id="UP000584642">
    <property type="component" value="Unassembled WGS sequence"/>
</dbReference>
<dbReference type="RefSeq" id="WP_180279947.1">
    <property type="nucleotide sequence ID" value="NZ_JABFDB010000001.1"/>
</dbReference>
<proteinExistence type="predicted"/>
<accession>A0ABX2T1I8</accession>
<evidence type="ECO:0000313" key="1">
    <source>
        <dbReference type="EMBL" id="NYZ18180.1"/>
    </source>
</evidence>